<protein>
    <submittedName>
        <fullName evidence="2">Uncharacterized protein</fullName>
    </submittedName>
</protein>
<dbReference type="OrthoDB" id="420961at2759"/>
<feature type="signal peptide" evidence="1">
    <location>
        <begin position="1"/>
        <end position="43"/>
    </location>
</feature>
<evidence type="ECO:0000313" key="3">
    <source>
        <dbReference type="Proteomes" id="UP000541610"/>
    </source>
</evidence>
<accession>A0A7J6NHN1</accession>
<keyword evidence="1" id="KW-0732">Signal</keyword>
<sequence length="340" mass="37431">MASESSGICSVFTFSLPLIVMCRGSPFMHLLSVAPLWIPTAEAVPVTVAVTAIDELNASGYRDLFEAGVDHVILAGNWLGADGSIIFPREWMTIPLAEEIHNYAVKYNGSVSLGVVPQPFIVNSSSSSSLSDFAAKAQATIEDYNADGLLFELWVKAVMPSGDQWKVVNNLTNITRTKLKSSRGYPATASIMFGAESLSSSLWEDLKLHQPWNYTDRDYCLLDTDSVDYKTQISVDWADRITARLLNYSANISHLSFTIIPEGRYDDLTNAESYKTLIDAGAPVFGDGHFKDFYYNSQQQIKEKAQLVRNRSLHGLSILFPAFDLPPNSTSSLLHAALQG</sequence>
<dbReference type="Proteomes" id="UP000541610">
    <property type="component" value="Unassembled WGS sequence"/>
</dbReference>
<comment type="caution">
    <text evidence="2">The sequence shown here is derived from an EMBL/GenBank/DDBJ whole genome shotgun (WGS) entry which is preliminary data.</text>
</comment>
<dbReference type="AlphaFoldDB" id="A0A7J6NHN1"/>
<name>A0A7J6NHN1_PEROL</name>
<dbReference type="SUPFAM" id="SSF51445">
    <property type="entry name" value="(Trans)glycosidases"/>
    <property type="match status" value="1"/>
</dbReference>
<organism evidence="2 3">
    <name type="scientific">Perkinsus olseni</name>
    <name type="common">Perkinsus atlanticus</name>
    <dbReference type="NCBI Taxonomy" id="32597"/>
    <lineage>
        <taxon>Eukaryota</taxon>
        <taxon>Sar</taxon>
        <taxon>Alveolata</taxon>
        <taxon>Perkinsozoa</taxon>
        <taxon>Perkinsea</taxon>
        <taxon>Perkinsida</taxon>
        <taxon>Perkinsidae</taxon>
        <taxon>Perkinsus</taxon>
    </lineage>
</organism>
<evidence type="ECO:0000256" key="1">
    <source>
        <dbReference type="SAM" id="SignalP"/>
    </source>
</evidence>
<proteinExistence type="predicted"/>
<reference evidence="2 3" key="1">
    <citation type="submission" date="2020-04" db="EMBL/GenBank/DDBJ databases">
        <title>Perkinsus olseni comparative genomics.</title>
        <authorList>
            <person name="Bogema D.R."/>
        </authorList>
    </citation>
    <scope>NUCLEOTIDE SEQUENCE [LARGE SCALE GENOMIC DNA]</scope>
    <source>
        <strain evidence="2">00978-12</strain>
    </source>
</reference>
<gene>
    <name evidence="2" type="ORF">FOZ60_009134</name>
</gene>
<dbReference type="InterPro" id="IPR017853">
    <property type="entry name" value="GH"/>
</dbReference>
<feature type="chain" id="PRO_5029904067" evidence="1">
    <location>
        <begin position="44"/>
        <end position="340"/>
    </location>
</feature>
<dbReference type="EMBL" id="JABANP010000368">
    <property type="protein sequence ID" value="KAF4683402.1"/>
    <property type="molecule type" value="Genomic_DNA"/>
</dbReference>
<evidence type="ECO:0000313" key="2">
    <source>
        <dbReference type="EMBL" id="KAF4683402.1"/>
    </source>
</evidence>